<dbReference type="AlphaFoldDB" id="A0A068RPP1"/>
<organism evidence="1 2">
    <name type="scientific">Lichtheimia corymbifera JMRC:FSU:9682</name>
    <dbReference type="NCBI Taxonomy" id="1263082"/>
    <lineage>
        <taxon>Eukaryota</taxon>
        <taxon>Fungi</taxon>
        <taxon>Fungi incertae sedis</taxon>
        <taxon>Mucoromycota</taxon>
        <taxon>Mucoromycotina</taxon>
        <taxon>Mucoromycetes</taxon>
        <taxon>Mucorales</taxon>
        <taxon>Lichtheimiaceae</taxon>
        <taxon>Lichtheimia</taxon>
    </lineage>
</organism>
<accession>A0A068RPP1</accession>
<evidence type="ECO:0000313" key="1">
    <source>
        <dbReference type="EMBL" id="CDH52143.1"/>
    </source>
</evidence>
<comment type="caution">
    <text evidence="1">The sequence shown here is derived from an EMBL/GenBank/DDBJ whole genome shotgun (WGS) entry which is preliminary data.</text>
</comment>
<protein>
    <submittedName>
        <fullName evidence="1">Uncharacterized protein</fullName>
    </submittedName>
</protein>
<dbReference type="OrthoDB" id="2123547at2759"/>
<sequence>MAFRSVARSLTPLRQALHAPRPAFAVVRQPSAAFHALRPSATLLKAKKGKGTVELLDEDDPELLEAEMQKQAEETLLNKAKESAPSNDNATFSNLYEALLAETKDPKDMHIIPKHSRLNNLIHHATTAEQVEQLPVLVEQWRNKLLPVTPYTSSNLIDVCCRTNRGDVAYTLLGERQRYGLLPAKTDFEKTIATLATNDLDKAFVTLAMVPLYAHTRTGAMYNSLLEGCLANADEESLEKAVLTAEELVSSQEIENKVDAKAALDKLANALLENGQEEKAKPVQEFLSTL</sequence>
<name>A0A068RPP1_9FUNG</name>
<dbReference type="InterPro" id="IPR011990">
    <property type="entry name" value="TPR-like_helical_dom_sf"/>
</dbReference>
<dbReference type="Proteomes" id="UP000027586">
    <property type="component" value="Unassembled WGS sequence"/>
</dbReference>
<reference evidence="1" key="1">
    <citation type="submission" date="2013-08" db="EMBL/GenBank/DDBJ databases">
        <title>Gene expansion shapes genome architecture in the human pathogen Lichtheimia corymbifera: an evolutionary genomics analysis in the ancient terrestrial Mucorales (Mucoromycotina).</title>
        <authorList>
            <person name="Schwartze V.U."/>
            <person name="Winter S."/>
            <person name="Shelest E."/>
            <person name="Marcet-Houben M."/>
            <person name="Horn F."/>
            <person name="Wehner S."/>
            <person name="Hoffmann K."/>
            <person name="Riege K."/>
            <person name="Sammeth M."/>
            <person name="Nowrousian M."/>
            <person name="Valiante V."/>
            <person name="Linde J."/>
            <person name="Jacobsen I.D."/>
            <person name="Marz M."/>
            <person name="Brakhage A.A."/>
            <person name="Gabaldon T."/>
            <person name="Bocker S."/>
            <person name="Voigt K."/>
        </authorList>
    </citation>
    <scope>NUCLEOTIDE SEQUENCE [LARGE SCALE GENOMIC DNA]</scope>
    <source>
        <strain evidence="1">FSU 9682</strain>
    </source>
</reference>
<dbReference type="EMBL" id="CBTN010000012">
    <property type="protein sequence ID" value="CDH52143.1"/>
    <property type="molecule type" value="Genomic_DNA"/>
</dbReference>
<keyword evidence="2" id="KW-1185">Reference proteome</keyword>
<evidence type="ECO:0000313" key="2">
    <source>
        <dbReference type="Proteomes" id="UP000027586"/>
    </source>
</evidence>
<proteinExistence type="predicted"/>
<gene>
    <name evidence="1" type="ORF">LCOR_03658.1</name>
</gene>
<dbReference type="Gene3D" id="1.25.40.10">
    <property type="entry name" value="Tetratricopeptide repeat domain"/>
    <property type="match status" value="1"/>
</dbReference>
<dbReference type="VEuPathDB" id="FungiDB:LCOR_03658.1"/>